<accession>A0AAE1PEA7</accession>
<evidence type="ECO:0000313" key="1">
    <source>
        <dbReference type="EMBL" id="KAK4306823.1"/>
    </source>
</evidence>
<dbReference type="Proteomes" id="UP001292094">
    <property type="component" value="Unassembled WGS sequence"/>
</dbReference>
<evidence type="ECO:0000313" key="2">
    <source>
        <dbReference type="Proteomes" id="UP001292094"/>
    </source>
</evidence>
<dbReference type="AlphaFoldDB" id="A0AAE1PEA7"/>
<reference evidence="1" key="1">
    <citation type="submission" date="2023-11" db="EMBL/GenBank/DDBJ databases">
        <title>Genome assemblies of two species of porcelain crab, Petrolisthes cinctipes and Petrolisthes manimaculis (Anomura: Porcellanidae).</title>
        <authorList>
            <person name="Angst P."/>
        </authorList>
    </citation>
    <scope>NUCLEOTIDE SEQUENCE</scope>
    <source>
        <strain evidence="1">PB745_02</strain>
        <tissue evidence="1">Gill</tissue>
    </source>
</reference>
<keyword evidence="2" id="KW-1185">Reference proteome</keyword>
<comment type="caution">
    <text evidence="1">The sequence shown here is derived from an EMBL/GenBank/DDBJ whole genome shotgun (WGS) entry which is preliminary data.</text>
</comment>
<organism evidence="1 2">
    <name type="scientific">Petrolisthes manimaculis</name>
    <dbReference type="NCBI Taxonomy" id="1843537"/>
    <lineage>
        <taxon>Eukaryota</taxon>
        <taxon>Metazoa</taxon>
        <taxon>Ecdysozoa</taxon>
        <taxon>Arthropoda</taxon>
        <taxon>Crustacea</taxon>
        <taxon>Multicrustacea</taxon>
        <taxon>Malacostraca</taxon>
        <taxon>Eumalacostraca</taxon>
        <taxon>Eucarida</taxon>
        <taxon>Decapoda</taxon>
        <taxon>Pleocyemata</taxon>
        <taxon>Anomura</taxon>
        <taxon>Galatheoidea</taxon>
        <taxon>Porcellanidae</taxon>
        <taxon>Petrolisthes</taxon>
    </lineage>
</organism>
<name>A0AAE1PEA7_9EUCA</name>
<protein>
    <submittedName>
        <fullName evidence="1">Uncharacterized protein</fullName>
    </submittedName>
</protein>
<gene>
    <name evidence="1" type="ORF">Pmani_021372</name>
</gene>
<dbReference type="EMBL" id="JAWZYT010002084">
    <property type="protein sequence ID" value="KAK4306823.1"/>
    <property type="molecule type" value="Genomic_DNA"/>
</dbReference>
<proteinExistence type="predicted"/>
<sequence length="73" mass="8139">MRPGPTLSHETLVGGMNMRGINSAFRQSVEFGTKESVKESVKEGVKESVKESVRMARDRVMHGMVGDRPFLFV</sequence>